<evidence type="ECO:0000313" key="2">
    <source>
        <dbReference type="Proteomes" id="UP000298061"/>
    </source>
</evidence>
<reference evidence="1 2" key="1">
    <citation type="submission" date="2019-02" db="EMBL/GenBank/DDBJ databases">
        <title>Genome sequencing of the rare red list fungi Hericium alpestre (H. flagellum).</title>
        <authorList>
            <person name="Buettner E."/>
            <person name="Kellner H."/>
        </authorList>
    </citation>
    <scope>NUCLEOTIDE SEQUENCE [LARGE SCALE GENOMIC DNA]</scope>
    <source>
        <strain evidence="1 2">DSM 108284</strain>
    </source>
</reference>
<sequence>MEASDEELEKIEIGDADNELCSCYGNYEPYWPDEQPWWEWYEDSTEWEWFEEELYGLAAEC</sequence>
<dbReference type="EMBL" id="SFCI01001176">
    <property type="protein sequence ID" value="TFY76539.1"/>
    <property type="molecule type" value="Genomic_DNA"/>
</dbReference>
<organism evidence="1 2">
    <name type="scientific">Hericium alpestre</name>
    <dbReference type="NCBI Taxonomy" id="135208"/>
    <lineage>
        <taxon>Eukaryota</taxon>
        <taxon>Fungi</taxon>
        <taxon>Dikarya</taxon>
        <taxon>Basidiomycota</taxon>
        <taxon>Agaricomycotina</taxon>
        <taxon>Agaricomycetes</taxon>
        <taxon>Russulales</taxon>
        <taxon>Hericiaceae</taxon>
        <taxon>Hericium</taxon>
    </lineage>
</organism>
<accession>A0A4Y9ZSS9</accession>
<protein>
    <submittedName>
        <fullName evidence="1">Uncharacterized protein</fullName>
    </submittedName>
</protein>
<dbReference type="Proteomes" id="UP000298061">
    <property type="component" value="Unassembled WGS sequence"/>
</dbReference>
<name>A0A4Y9ZSS9_9AGAM</name>
<comment type="caution">
    <text evidence="1">The sequence shown here is derived from an EMBL/GenBank/DDBJ whole genome shotgun (WGS) entry which is preliminary data.</text>
</comment>
<evidence type="ECO:0000313" key="1">
    <source>
        <dbReference type="EMBL" id="TFY76539.1"/>
    </source>
</evidence>
<dbReference type="AlphaFoldDB" id="A0A4Y9ZSS9"/>
<keyword evidence="2" id="KW-1185">Reference proteome</keyword>
<gene>
    <name evidence="1" type="ORF">EWM64_g7472</name>
</gene>
<proteinExistence type="predicted"/>